<dbReference type="OrthoDB" id="7833812at2"/>
<feature type="signal peptide" evidence="2">
    <location>
        <begin position="1"/>
        <end position="28"/>
    </location>
</feature>
<dbReference type="AlphaFoldDB" id="A0A2M9C3N9"/>
<accession>A0A2M9C3N9</accession>
<feature type="chain" id="PRO_5039200060" evidence="2">
    <location>
        <begin position="29"/>
        <end position="338"/>
    </location>
</feature>
<dbReference type="SUPFAM" id="SSF53822">
    <property type="entry name" value="Periplasmic binding protein-like I"/>
    <property type="match status" value="1"/>
</dbReference>
<feature type="domain" description="Periplasmic binding protein" evidence="3">
    <location>
        <begin position="47"/>
        <end position="311"/>
    </location>
</feature>
<dbReference type="InterPro" id="IPR025997">
    <property type="entry name" value="SBP_2_dom"/>
</dbReference>
<dbReference type="InterPro" id="IPR026266">
    <property type="entry name" value="AraF"/>
</dbReference>
<proteinExistence type="predicted"/>
<dbReference type="PANTHER" id="PTHR30036">
    <property type="entry name" value="D-XYLOSE-BINDING PERIPLASMIC PROTEIN"/>
    <property type="match status" value="1"/>
</dbReference>
<dbReference type="Proteomes" id="UP000230161">
    <property type="component" value="Unassembled WGS sequence"/>
</dbReference>
<keyword evidence="2" id="KW-0732">Signal</keyword>
<organism evidence="4 5">
    <name type="scientific">Compostimonas suwonensis</name>
    <dbReference type="NCBI Taxonomy" id="1048394"/>
    <lineage>
        <taxon>Bacteria</taxon>
        <taxon>Bacillati</taxon>
        <taxon>Actinomycetota</taxon>
        <taxon>Actinomycetes</taxon>
        <taxon>Micrococcales</taxon>
        <taxon>Microbacteriaceae</taxon>
        <taxon>Compostimonas</taxon>
    </lineage>
</organism>
<name>A0A2M9C3N9_9MICO</name>
<dbReference type="InterPro" id="IPR050555">
    <property type="entry name" value="Bact_Solute-Bind_Prot2"/>
</dbReference>
<sequence length="338" mass="34176">MKHRSLLTALTVAAAASALILTGCSNSADAPAADPGSTGAGDGPIKIGYIVKRGTDTFASDQVDAAKAAAAEAGVELVTADVKQDTGLTISTVNQMIASGIQGLIIVVPDQAIGPQVLELAAAKGIPVLASDDPIKDAAGKAAPFIGLDGVALGTQAGEQILSILDEHPDSTPENTAFVVVSQNSVSACTERTGAAIDAFNAGGGEAKATYIDVPHDGTLQTAVTAMSATITQNPNITNWYITSCNDDGVAGALRALEAKDVTKDNSFGIGMDGSLACTELAKDNGFVGANYVSFKTNGQMAFDSMYAFLKDGTAIPASQSIPGPLITRDNKAELAGC</sequence>
<dbReference type="GO" id="GO:0030288">
    <property type="term" value="C:outer membrane-bounded periplasmic space"/>
    <property type="evidence" value="ECO:0007669"/>
    <property type="project" value="TreeGrafter"/>
</dbReference>
<dbReference type="Gene3D" id="3.40.50.2300">
    <property type="match status" value="2"/>
</dbReference>
<comment type="subcellular location">
    <subcellularLocation>
        <location evidence="1">Cell envelope</location>
    </subcellularLocation>
</comment>
<evidence type="ECO:0000313" key="5">
    <source>
        <dbReference type="Proteomes" id="UP000230161"/>
    </source>
</evidence>
<protein>
    <submittedName>
        <fullName evidence="4">L-arabinose transport system substrate-binding protein</fullName>
    </submittedName>
</protein>
<dbReference type="GO" id="GO:0030246">
    <property type="term" value="F:carbohydrate binding"/>
    <property type="evidence" value="ECO:0007669"/>
    <property type="project" value="TreeGrafter"/>
</dbReference>
<dbReference type="PIRSF" id="PIRSF002816">
    <property type="entry name" value="AraF"/>
    <property type="match status" value="1"/>
</dbReference>
<evidence type="ECO:0000256" key="1">
    <source>
        <dbReference type="ARBA" id="ARBA00004196"/>
    </source>
</evidence>
<reference evidence="4 5" key="1">
    <citation type="submission" date="2017-11" db="EMBL/GenBank/DDBJ databases">
        <title>Genomic Encyclopedia of Archaeal and Bacterial Type Strains, Phase II (KMG-II): From Individual Species to Whole Genera.</title>
        <authorList>
            <person name="Goeker M."/>
        </authorList>
    </citation>
    <scope>NUCLEOTIDE SEQUENCE [LARGE SCALE GENOMIC DNA]</scope>
    <source>
        <strain evidence="4 5">DSM 25625</strain>
    </source>
</reference>
<dbReference type="PANTHER" id="PTHR30036:SF6">
    <property type="entry name" value="L-ARABINOSE-BINDING PERIPLASMIC PROTEIN"/>
    <property type="match status" value="1"/>
</dbReference>
<dbReference type="Pfam" id="PF13407">
    <property type="entry name" value="Peripla_BP_4"/>
    <property type="match status" value="1"/>
</dbReference>
<dbReference type="RefSeq" id="WP_100343080.1">
    <property type="nucleotide sequence ID" value="NZ_PGFB01000001.1"/>
</dbReference>
<comment type="caution">
    <text evidence="4">The sequence shown here is derived from an EMBL/GenBank/DDBJ whole genome shotgun (WGS) entry which is preliminary data.</text>
</comment>
<dbReference type="EMBL" id="PGFB01000001">
    <property type="protein sequence ID" value="PJJ65153.1"/>
    <property type="molecule type" value="Genomic_DNA"/>
</dbReference>
<gene>
    <name evidence="4" type="ORF">CLV54_0182</name>
</gene>
<evidence type="ECO:0000259" key="3">
    <source>
        <dbReference type="Pfam" id="PF13407"/>
    </source>
</evidence>
<dbReference type="PROSITE" id="PS51257">
    <property type="entry name" value="PROKAR_LIPOPROTEIN"/>
    <property type="match status" value="1"/>
</dbReference>
<dbReference type="GO" id="GO:0042882">
    <property type="term" value="P:L-arabinose transmembrane transport"/>
    <property type="evidence" value="ECO:0007669"/>
    <property type="project" value="InterPro"/>
</dbReference>
<evidence type="ECO:0000256" key="2">
    <source>
        <dbReference type="SAM" id="SignalP"/>
    </source>
</evidence>
<dbReference type="InterPro" id="IPR028082">
    <property type="entry name" value="Peripla_BP_I"/>
</dbReference>
<keyword evidence="5" id="KW-1185">Reference proteome</keyword>
<evidence type="ECO:0000313" key="4">
    <source>
        <dbReference type="EMBL" id="PJJ65153.1"/>
    </source>
</evidence>